<keyword evidence="3" id="KW-0560">Oxidoreductase</keyword>
<evidence type="ECO:0000256" key="3">
    <source>
        <dbReference type="ARBA" id="ARBA00023002"/>
    </source>
</evidence>
<organism evidence="5 6">
    <name type="scientific">Evansella vedderi</name>
    <dbReference type="NCBI Taxonomy" id="38282"/>
    <lineage>
        <taxon>Bacteria</taxon>
        <taxon>Bacillati</taxon>
        <taxon>Bacillota</taxon>
        <taxon>Bacilli</taxon>
        <taxon>Bacillales</taxon>
        <taxon>Bacillaceae</taxon>
        <taxon>Evansella</taxon>
    </lineage>
</organism>
<feature type="domain" description="SCP2" evidence="4">
    <location>
        <begin position="28"/>
        <end position="119"/>
    </location>
</feature>
<dbReference type="PANTHER" id="PTHR42808:SF3">
    <property type="entry name" value="HYDROXYSTEROID DEHYDROGENASE-LIKE PROTEIN 2"/>
    <property type="match status" value="1"/>
</dbReference>
<sequence>MSAQSLITEGGSTMGVKEKFYLLTEKINEDPSHLEGLDVVYQFNLDGEDGGIYQLKLSGNSAEYTKSEDLEPKITIKMNDKNFLKLAEGDLNPTVAYMSGKLKVQGDLALALKLNYLLKQYQS</sequence>
<evidence type="ECO:0000313" key="6">
    <source>
        <dbReference type="Proteomes" id="UP001230005"/>
    </source>
</evidence>
<dbReference type="Proteomes" id="UP001230005">
    <property type="component" value="Unassembled WGS sequence"/>
</dbReference>
<comment type="similarity">
    <text evidence="1">Belongs to the short-chain dehydrogenases/reductases (SDR) family.</text>
</comment>
<protein>
    <submittedName>
        <fullName evidence="5">Sterol carrier protein</fullName>
    </submittedName>
</protein>
<gene>
    <name evidence="5" type="ORF">J2S74_001337</name>
</gene>
<dbReference type="EMBL" id="JAUSUG010000004">
    <property type="protein sequence ID" value="MDQ0253964.1"/>
    <property type="molecule type" value="Genomic_DNA"/>
</dbReference>
<accession>A0ABT9ZRV0</accession>
<dbReference type="Pfam" id="PF02036">
    <property type="entry name" value="SCP2"/>
    <property type="match status" value="1"/>
</dbReference>
<dbReference type="InterPro" id="IPR051935">
    <property type="entry name" value="HSDL2"/>
</dbReference>
<evidence type="ECO:0000259" key="4">
    <source>
        <dbReference type="Pfam" id="PF02036"/>
    </source>
</evidence>
<keyword evidence="2" id="KW-0521">NADP</keyword>
<evidence type="ECO:0000313" key="5">
    <source>
        <dbReference type="EMBL" id="MDQ0253964.1"/>
    </source>
</evidence>
<evidence type="ECO:0000256" key="1">
    <source>
        <dbReference type="ARBA" id="ARBA00006484"/>
    </source>
</evidence>
<dbReference type="SUPFAM" id="SSF55718">
    <property type="entry name" value="SCP-like"/>
    <property type="match status" value="1"/>
</dbReference>
<dbReference type="Gene3D" id="3.30.1050.10">
    <property type="entry name" value="SCP2 sterol-binding domain"/>
    <property type="match status" value="1"/>
</dbReference>
<reference evidence="5 6" key="1">
    <citation type="submission" date="2023-07" db="EMBL/GenBank/DDBJ databases">
        <title>Genomic Encyclopedia of Type Strains, Phase IV (KMG-IV): sequencing the most valuable type-strain genomes for metagenomic binning, comparative biology and taxonomic classification.</title>
        <authorList>
            <person name="Goeker M."/>
        </authorList>
    </citation>
    <scope>NUCLEOTIDE SEQUENCE [LARGE SCALE GENOMIC DNA]</scope>
    <source>
        <strain evidence="5 6">DSM 9768</strain>
    </source>
</reference>
<evidence type="ECO:0000256" key="2">
    <source>
        <dbReference type="ARBA" id="ARBA00022857"/>
    </source>
</evidence>
<comment type="caution">
    <text evidence="5">The sequence shown here is derived from an EMBL/GenBank/DDBJ whole genome shotgun (WGS) entry which is preliminary data.</text>
</comment>
<proteinExistence type="inferred from homology"/>
<name>A0ABT9ZRV0_9BACI</name>
<dbReference type="InterPro" id="IPR003033">
    <property type="entry name" value="SCP2_sterol-bd_dom"/>
</dbReference>
<dbReference type="InterPro" id="IPR036527">
    <property type="entry name" value="SCP2_sterol-bd_dom_sf"/>
</dbReference>
<keyword evidence="6" id="KW-1185">Reference proteome</keyword>
<dbReference type="RefSeq" id="WP_307323260.1">
    <property type="nucleotide sequence ID" value="NZ_JAUSUG010000004.1"/>
</dbReference>
<dbReference type="PANTHER" id="PTHR42808">
    <property type="entry name" value="HYDROXYSTEROID DEHYDROGENASE-LIKE PROTEIN 2"/>
    <property type="match status" value="1"/>
</dbReference>